<dbReference type="GO" id="GO:0046872">
    <property type="term" value="F:metal ion binding"/>
    <property type="evidence" value="ECO:0007669"/>
    <property type="project" value="UniProtKB-KW"/>
</dbReference>
<dbReference type="NCBIfam" id="TIGR00232">
    <property type="entry name" value="tktlase_bact"/>
    <property type="match status" value="1"/>
</dbReference>
<comment type="cofactor">
    <cofactor evidence="3">
        <name>Co(2+)</name>
        <dbReference type="ChEBI" id="CHEBI:48828"/>
    </cofactor>
</comment>
<comment type="function">
    <text evidence="4 20">Catalyzes the transfer of a two-carbon ketol group from a ketose donor to an aldose acceptor, via a covalent intermediate with the cofactor thiamine pyrophosphate.</text>
</comment>
<comment type="cofactor">
    <cofactor evidence="2">
        <name>Mn(2+)</name>
        <dbReference type="ChEBI" id="CHEBI:29035"/>
    </cofactor>
</comment>
<comment type="cofactor">
    <cofactor evidence="18">
        <name>Mg(2+)</name>
        <dbReference type="ChEBI" id="CHEBI:18420"/>
    </cofactor>
    <text evidence="18">Binds 1 Mg(2+) ion per subunit. Can also utilize other divalent metal cations, such as Ca(2+), Mn(2+) and Co(2+).</text>
</comment>
<dbReference type="GO" id="GO:0006098">
    <property type="term" value="P:pentose-phosphate shunt"/>
    <property type="evidence" value="ECO:0007669"/>
    <property type="project" value="TreeGrafter"/>
</dbReference>
<comment type="subunit">
    <text evidence="6 20">Homodimer.</text>
</comment>
<feature type="binding site" evidence="18">
    <location>
        <position position="187"/>
    </location>
    <ligand>
        <name>Mg(2+)</name>
        <dbReference type="ChEBI" id="CHEBI:18420"/>
    </ligand>
</feature>
<evidence type="ECO:0000256" key="6">
    <source>
        <dbReference type="ARBA" id="ARBA00011738"/>
    </source>
</evidence>
<feature type="binding site" evidence="17">
    <location>
        <begin position="114"/>
        <end position="116"/>
    </location>
    <ligand>
        <name>thiamine diphosphate</name>
        <dbReference type="ChEBI" id="CHEBI:58937"/>
    </ligand>
</feature>
<keyword evidence="9 18" id="KW-0479">Metal-binding</keyword>
<sequence>MNIDQLCVNTVRMLAVEAVEKSKSGHPGMPLGAASMAYTLWAKVMNHNGKNPNWINRDRFVLSAGHGSMLLYSLLHLFDYGLTIDDLKNFRQLDSLTPGHPEYGHTKGVEATTGPLGQGISMAVGMAIAETHLSKIFNRDKFNIIDHYTYVIAGDGDLMEGVSNEASSLAGALKLGKLIVLYDSNSISIEGSTDIAFTENVRKRYEALGWETLYVEDGNDLKAIEKAILQAKKNLNQPTLIEIRTHIGYGTEKQDSASAHGEPLGEHNIELLKKNLNWEYKAFEVPDEVKSHLKEVCVNLENKEKEWNEMYKKYMDVYPELAKELKAWINKDIPVNYLDSDDFWNFEKDLSTREASGVLINRLAEVIPNLIGGSADLSPSTKTYMKNRKDFSSEDYTGSNIHFGVREHAMGAILNGLSLHGGVRPFGATFFIFSDYMKPAMRLSSMMKQPVTYVLTHDSIGVGEDGPTHQPIEQLTVFRAQPNFIIFRPCDARETAAGWYTAIKSTETPVGLVLSRQTLPLLSGTGKDALKGGYILRKETKKLKLILLATGSELNLIYKASEILEEKGIGTRVVSMPSFELFEMQDDDYKQKVLPSNVRARIAVEAGSSLSWYKYVGLDGRIVSIDSFGASAPANKLFDKFGLSVEKIVENALDLIN</sequence>
<accession>A0A4Z0D8H4</accession>
<dbReference type="PANTHER" id="PTHR43522:SF2">
    <property type="entry name" value="TRANSKETOLASE 1-RELATED"/>
    <property type="match status" value="1"/>
</dbReference>
<organism evidence="22 23">
    <name type="scientific">Soehngenia longivitae</name>
    <dbReference type="NCBI Taxonomy" id="2562294"/>
    <lineage>
        <taxon>Bacteria</taxon>
        <taxon>Bacillati</taxon>
        <taxon>Bacillota</taxon>
        <taxon>Tissierellia</taxon>
        <taxon>Tissierellales</taxon>
        <taxon>Tissierellaceae</taxon>
        <taxon>Soehngenia</taxon>
    </lineage>
</organism>
<dbReference type="SUPFAM" id="SSF52518">
    <property type="entry name" value="Thiamin diphosphate-binding fold (THDP-binding)"/>
    <property type="match status" value="2"/>
</dbReference>
<keyword evidence="10 20" id="KW-0106">Calcium</keyword>
<feature type="binding site" evidence="16">
    <location>
        <position position="26"/>
    </location>
    <ligand>
        <name>substrate</name>
    </ligand>
</feature>
<feature type="binding site" evidence="17">
    <location>
        <position position="66"/>
    </location>
    <ligand>
        <name>thiamine diphosphate</name>
        <dbReference type="ChEBI" id="CHEBI:58937"/>
    </ligand>
</feature>
<dbReference type="OrthoDB" id="8732661at2"/>
<dbReference type="InterPro" id="IPR033247">
    <property type="entry name" value="Transketolase_fam"/>
</dbReference>
<evidence type="ECO:0000256" key="17">
    <source>
        <dbReference type="PIRSR" id="PIRSR605478-3"/>
    </source>
</evidence>
<feature type="binding site" evidence="17">
    <location>
        <position position="156"/>
    </location>
    <ligand>
        <name>thiamine diphosphate</name>
        <dbReference type="ChEBI" id="CHEBI:58937"/>
    </ligand>
</feature>
<comment type="caution">
    <text evidence="22">The sequence shown here is derived from an EMBL/GenBank/DDBJ whole genome shotgun (WGS) entry which is preliminary data.</text>
</comment>
<evidence type="ECO:0000256" key="3">
    <source>
        <dbReference type="ARBA" id="ARBA00001941"/>
    </source>
</evidence>
<evidence type="ECO:0000256" key="13">
    <source>
        <dbReference type="ARBA" id="ARBA00049473"/>
    </source>
</evidence>
<feature type="binding site" evidence="16">
    <location>
        <position position="516"/>
    </location>
    <ligand>
        <name>substrate</name>
    </ligand>
</feature>
<comment type="cofactor">
    <cofactor evidence="20">
        <name>Mg(2+)</name>
        <dbReference type="ChEBI" id="CHEBI:18420"/>
    </cofactor>
    <cofactor evidence="20">
        <name>Ca(2+)</name>
        <dbReference type="ChEBI" id="CHEBI:29108"/>
    </cofactor>
    <cofactor evidence="20">
        <name>Mn(2+)</name>
        <dbReference type="ChEBI" id="CHEBI:29035"/>
    </cofactor>
    <cofactor evidence="20">
        <name>Co(2+)</name>
        <dbReference type="ChEBI" id="CHEBI:48828"/>
    </cofactor>
    <text evidence="20">Binds 1 Mg(2+) ion per subunit. Can also utilize other divalent metal cations, such as Ca(2+), Mn(2+) and Co(2+).</text>
</comment>
<evidence type="ECO:0000256" key="14">
    <source>
        <dbReference type="NCBIfam" id="TIGR00232"/>
    </source>
</evidence>
<dbReference type="InterPro" id="IPR055152">
    <property type="entry name" value="Transketolase-like_C_2"/>
</dbReference>
<dbReference type="Pfam" id="PF00456">
    <property type="entry name" value="Transketolase_N"/>
    <property type="match status" value="1"/>
</dbReference>
<evidence type="ECO:0000256" key="2">
    <source>
        <dbReference type="ARBA" id="ARBA00001936"/>
    </source>
</evidence>
<dbReference type="AlphaFoldDB" id="A0A4Z0D8H4"/>
<evidence type="ECO:0000256" key="18">
    <source>
        <dbReference type="PIRSR" id="PIRSR605478-4"/>
    </source>
</evidence>
<evidence type="ECO:0000256" key="4">
    <source>
        <dbReference type="ARBA" id="ARBA00002931"/>
    </source>
</evidence>
<protein>
    <recommendedName>
        <fullName evidence="7 14">Transketolase</fullName>
        <ecNumber evidence="7 14">2.2.1.1</ecNumber>
    </recommendedName>
</protein>
<evidence type="ECO:0000256" key="15">
    <source>
        <dbReference type="PIRSR" id="PIRSR605478-1"/>
    </source>
</evidence>
<feature type="binding site" evidence="16">
    <location>
        <position position="457"/>
    </location>
    <ligand>
        <name>substrate</name>
    </ligand>
</feature>
<feature type="active site" description="Proton donor" evidence="15">
    <location>
        <position position="407"/>
    </location>
</feature>
<keyword evidence="12 17" id="KW-0786">Thiamine pyrophosphate</keyword>
<keyword evidence="11 18" id="KW-0460">Magnesium</keyword>
<dbReference type="GO" id="GO:0005829">
    <property type="term" value="C:cytosol"/>
    <property type="evidence" value="ECO:0007669"/>
    <property type="project" value="TreeGrafter"/>
</dbReference>
<feature type="binding site" evidence="16">
    <location>
        <position position="380"/>
    </location>
    <ligand>
        <name>substrate</name>
    </ligand>
</feature>
<evidence type="ECO:0000313" key="23">
    <source>
        <dbReference type="Proteomes" id="UP000298381"/>
    </source>
</evidence>
<feature type="site" description="Important for catalytic activity" evidence="19">
    <location>
        <position position="26"/>
    </location>
</feature>
<evidence type="ECO:0000256" key="16">
    <source>
        <dbReference type="PIRSR" id="PIRSR605478-2"/>
    </source>
</evidence>
<evidence type="ECO:0000256" key="10">
    <source>
        <dbReference type="ARBA" id="ARBA00022837"/>
    </source>
</evidence>
<dbReference type="RefSeq" id="WP_135270659.1">
    <property type="nucleotide sequence ID" value="NZ_SRIB01000003.1"/>
</dbReference>
<dbReference type="Proteomes" id="UP000298381">
    <property type="component" value="Unassembled WGS sequence"/>
</dbReference>
<dbReference type="InterPro" id="IPR005478">
    <property type="entry name" value="Transketolase_bac-like"/>
</dbReference>
<dbReference type="EC" id="2.2.1.1" evidence="7 14"/>
<dbReference type="Pfam" id="PF22613">
    <property type="entry name" value="Transketolase_C_1"/>
    <property type="match status" value="1"/>
</dbReference>
<evidence type="ECO:0000256" key="12">
    <source>
        <dbReference type="ARBA" id="ARBA00023052"/>
    </source>
</evidence>
<keyword evidence="23" id="KW-1185">Reference proteome</keyword>
<evidence type="ECO:0000256" key="19">
    <source>
        <dbReference type="PIRSR" id="PIRSR605478-5"/>
    </source>
</evidence>
<dbReference type="InterPro" id="IPR009014">
    <property type="entry name" value="Transketo_C/PFOR_II"/>
</dbReference>
<comment type="catalytic activity">
    <reaction evidence="13 20">
        <text>D-sedoheptulose 7-phosphate + D-glyceraldehyde 3-phosphate = aldehydo-D-ribose 5-phosphate + D-xylulose 5-phosphate</text>
        <dbReference type="Rhea" id="RHEA:10508"/>
        <dbReference type="ChEBI" id="CHEBI:57483"/>
        <dbReference type="ChEBI" id="CHEBI:57737"/>
        <dbReference type="ChEBI" id="CHEBI:58273"/>
        <dbReference type="ChEBI" id="CHEBI:59776"/>
        <dbReference type="EC" id="2.2.1.1"/>
    </reaction>
</comment>
<dbReference type="Gene3D" id="3.40.50.970">
    <property type="match status" value="2"/>
</dbReference>
<dbReference type="InterPro" id="IPR005474">
    <property type="entry name" value="Transketolase_N"/>
</dbReference>
<dbReference type="FunFam" id="3.40.50.920:FF:000003">
    <property type="entry name" value="Transketolase"/>
    <property type="match status" value="1"/>
</dbReference>
<feature type="binding site" evidence="17">
    <location>
        <position position="260"/>
    </location>
    <ligand>
        <name>thiamine diphosphate</name>
        <dbReference type="ChEBI" id="CHEBI:58937"/>
    </ligand>
</feature>
<keyword evidence="8 20" id="KW-0808">Transferase</keyword>
<reference evidence="22 23" key="1">
    <citation type="submission" date="2019-03" db="EMBL/GenBank/DDBJ databases">
        <title>Draft genome sequence data and analysis of a Fermenting Bacterium, Soehngenia longevitae strain 1933PT, isolated from petroleum reservoir in Azerbaijan.</title>
        <authorList>
            <person name="Grouzdev D.S."/>
            <person name="Bidzhieva S.K."/>
            <person name="Sokolova D.S."/>
            <person name="Tourova T.P."/>
            <person name="Poltaraus A.B."/>
            <person name="Nazina T.N."/>
        </authorList>
    </citation>
    <scope>NUCLEOTIDE SEQUENCE [LARGE SCALE GENOMIC DNA]</scope>
    <source>
        <strain evidence="22 23">1933P</strain>
    </source>
</reference>
<dbReference type="FunFam" id="3.40.50.970:FF:000004">
    <property type="entry name" value="Transketolase"/>
    <property type="match status" value="1"/>
</dbReference>
<dbReference type="SUPFAM" id="SSF52922">
    <property type="entry name" value="TK C-terminal domain-like"/>
    <property type="match status" value="1"/>
</dbReference>
<dbReference type="InterPro" id="IPR049557">
    <property type="entry name" value="Transketolase_CS"/>
</dbReference>
<evidence type="ECO:0000256" key="1">
    <source>
        <dbReference type="ARBA" id="ARBA00001913"/>
    </source>
</evidence>
<comment type="similarity">
    <text evidence="5 20">Belongs to the transketolase family.</text>
</comment>
<proteinExistence type="inferred from homology"/>
<dbReference type="SMART" id="SM00861">
    <property type="entry name" value="Transket_pyr"/>
    <property type="match status" value="1"/>
</dbReference>
<feature type="binding site" evidence="17">
    <location>
        <position position="433"/>
    </location>
    <ligand>
        <name>thiamine diphosphate</name>
        <dbReference type="ChEBI" id="CHEBI:58937"/>
    </ligand>
</feature>
<evidence type="ECO:0000313" key="22">
    <source>
        <dbReference type="EMBL" id="TFZ41178.1"/>
    </source>
</evidence>
<evidence type="ECO:0000256" key="8">
    <source>
        <dbReference type="ARBA" id="ARBA00022679"/>
    </source>
</evidence>
<feature type="binding site" evidence="16">
    <location>
        <position position="260"/>
    </location>
    <ligand>
        <name>substrate</name>
    </ligand>
</feature>
<feature type="binding site" evidence="18">
    <location>
        <position position="155"/>
    </location>
    <ligand>
        <name>Mg(2+)</name>
        <dbReference type="ChEBI" id="CHEBI:18420"/>
    </ligand>
</feature>
<dbReference type="EMBL" id="SRIB01000003">
    <property type="protein sequence ID" value="TFZ41178.1"/>
    <property type="molecule type" value="Genomic_DNA"/>
</dbReference>
<feature type="binding site" evidence="16">
    <location>
        <position position="353"/>
    </location>
    <ligand>
        <name>substrate</name>
    </ligand>
</feature>
<dbReference type="PANTHER" id="PTHR43522">
    <property type="entry name" value="TRANSKETOLASE"/>
    <property type="match status" value="1"/>
</dbReference>
<feature type="binding site" evidence="16">
    <location>
        <position position="465"/>
    </location>
    <ligand>
        <name>substrate</name>
    </ligand>
</feature>
<feature type="binding site" evidence="17">
    <location>
        <position position="185"/>
    </location>
    <ligand>
        <name>thiamine diphosphate</name>
        <dbReference type="ChEBI" id="CHEBI:58937"/>
    </ligand>
</feature>
<evidence type="ECO:0000256" key="9">
    <source>
        <dbReference type="ARBA" id="ARBA00022723"/>
    </source>
</evidence>
<evidence type="ECO:0000256" key="7">
    <source>
        <dbReference type="ARBA" id="ARBA00013152"/>
    </source>
</evidence>
<gene>
    <name evidence="22" type="primary">tkt</name>
    <name evidence="22" type="ORF">E4100_03510</name>
</gene>
<name>A0A4Z0D8H4_9FIRM</name>
<feature type="site" description="Important for catalytic activity" evidence="19">
    <location>
        <position position="260"/>
    </location>
</feature>
<dbReference type="CDD" id="cd07033">
    <property type="entry name" value="TPP_PYR_DXS_TK_like"/>
    <property type="match status" value="1"/>
</dbReference>
<dbReference type="Pfam" id="PF02779">
    <property type="entry name" value="Transket_pyr"/>
    <property type="match status" value="1"/>
</dbReference>
<evidence type="ECO:0000256" key="5">
    <source>
        <dbReference type="ARBA" id="ARBA00007131"/>
    </source>
</evidence>
<dbReference type="InterPro" id="IPR020826">
    <property type="entry name" value="Transketolase_BS"/>
</dbReference>
<feature type="binding site" evidence="18">
    <location>
        <position position="185"/>
    </location>
    <ligand>
        <name>Mg(2+)</name>
        <dbReference type="ChEBI" id="CHEBI:18420"/>
    </ligand>
</feature>
<dbReference type="PROSITE" id="PS00802">
    <property type="entry name" value="TRANSKETOLASE_2"/>
    <property type="match status" value="1"/>
</dbReference>
<dbReference type="Gene3D" id="3.40.50.920">
    <property type="match status" value="1"/>
</dbReference>
<evidence type="ECO:0000256" key="11">
    <source>
        <dbReference type="ARBA" id="ARBA00022842"/>
    </source>
</evidence>
<comment type="cofactor">
    <cofactor evidence="1">
        <name>Ca(2+)</name>
        <dbReference type="ChEBI" id="CHEBI:29108"/>
    </cofactor>
</comment>
<dbReference type="CDD" id="cd02012">
    <property type="entry name" value="TPP_TK"/>
    <property type="match status" value="1"/>
</dbReference>
<dbReference type="PROSITE" id="PS00801">
    <property type="entry name" value="TRANSKETOLASE_1"/>
    <property type="match status" value="1"/>
</dbReference>
<dbReference type="FunFam" id="3.40.50.970:FF:000045">
    <property type="entry name" value="Transketolase"/>
    <property type="match status" value="1"/>
</dbReference>
<feature type="domain" description="Transketolase-like pyrimidine-binding" evidence="21">
    <location>
        <begin position="350"/>
        <end position="521"/>
    </location>
</feature>
<dbReference type="InterPro" id="IPR029061">
    <property type="entry name" value="THDP-binding"/>
</dbReference>
<evidence type="ECO:0000256" key="20">
    <source>
        <dbReference type="RuleBase" id="RU004996"/>
    </source>
</evidence>
<dbReference type="InterPro" id="IPR005475">
    <property type="entry name" value="Transketolase-like_Pyr-bd"/>
</dbReference>
<comment type="cofactor">
    <cofactor evidence="17">
        <name>thiamine diphosphate</name>
        <dbReference type="ChEBI" id="CHEBI:58937"/>
    </cofactor>
    <text evidence="17">Binds 1 thiamine pyrophosphate per subunit. During the reaction, the substrate forms a covalent intermediate with the cofactor.</text>
</comment>
<evidence type="ECO:0000259" key="21">
    <source>
        <dbReference type="SMART" id="SM00861"/>
    </source>
</evidence>
<feature type="binding site" evidence="16">
    <location>
        <position position="469"/>
    </location>
    <ligand>
        <name>substrate</name>
    </ligand>
</feature>
<dbReference type="GO" id="GO:0004802">
    <property type="term" value="F:transketolase activity"/>
    <property type="evidence" value="ECO:0007669"/>
    <property type="project" value="UniProtKB-UniRule"/>
</dbReference>